<dbReference type="Proteomes" id="UP000242913">
    <property type="component" value="Unassembled WGS sequence"/>
</dbReference>
<keyword evidence="2" id="KW-1185">Reference proteome</keyword>
<evidence type="ECO:0000313" key="1">
    <source>
        <dbReference type="EMBL" id="OZC09946.1"/>
    </source>
</evidence>
<reference evidence="1 2" key="1">
    <citation type="submission" date="2015-12" db="EMBL/GenBank/DDBJ databases">
        <title>Draft genome of the nematode, Onchocerca flexuosa.</title>
        <authorList>
            <person name="Mitreva M."/>
        </authorList>
    </citation>
    <scope>NUCLEOTIDE SEQUENCE [LARGE SCALE GENOMIC DNA]</scope>
    <source>
        <strain evidence="1">Red Deer</strain>
    </source>
</reference>
<proteinExistence type="predicted"/>
<name>A0A238BYE5_9BILA</name>
<evidence type="ECO:0000313" key="2">
    <source>
        <dbReference type="Proteomes" id="UP000242913"/>
    </source>
</evidence>
<dbReference type="AlphaFoldDB" id="A0A238BYE5"/>
<dbReference type="EMBL" id="KZ269990">
    <property type="protein sequence ID" value="OZC09946.1"/>
    <property type="molecule type" value="Genomic_DNA"/>
</dbReference>
<gene>
    <name evidence="1" type="ORF">X798_03052</name>
</gene>
<accession>A0A238BYE5</accession>
<sequence length="249" mass="28444">MTLTKYCRLEKSAVSVMQITTSKKFIAVRKWTIHLLQNSLLIGIAVKNDYNPMALKPHMRLMISSEHCTTKRDIVDSGQLVNEVILVTTVIITEYYAEKADDCITKLIECWRWHLVKTYNSIDGVVDAEITDASFKSEKSTAGKKNNCKNSMGISYSDPRVSLAVLDGSSSAAWMIFFTNSARACGCSGLSLEALITDFWKKYELYSVLDIWLTRKNPIIYYYYYYRNKRYGPYKMGICSIKILECSES</sequence>
<protein>
    <submittedName>
        <fullName evidence="1">Uncharacterized protein</fullName>
    </submittedName>
</protein>
<organism evidence="1 2">
    <name type="scientific">Onchocerca flexuosa</name>
    <dbReference type="NCBI Taxonomy" id="387005"/>
    <lineage>
        <taxon>Eukaryota</taxon>
        <taxon>Metazoa</taxon>
        <taxon>Ecdysozoa</taxon>
        <taxon>Nematoda</taxon>
        <taxon>Chromadorea</taxon>
        <taxon>Rhabditida</taxon>
        <taxon>Spirurina</taxon>
        <taxon>Spiruromorpha</taxon>
        <taxon>Filarioidea</taxon>
        <taxon>Onchocercidae</taxon>
        <taxon>Onchocerca</taxon>
    </lineage>
</organism>